<protein>
    <submittedName>
        <fullName evidence="2">Uncharacterized protein</fullName>
    </submittedName>
</protein>
<dbReference type="Proteomes" id="UP001055439">
    <property type="component" value="Chromosome 10"/>
</dbReference>
<reference evidence="2" key="1">
    <citation type="submission" date="2022-05" db="EMBL/GenBank/DDBJ databases">
        <title>The Musa troglodytarum L. genome provides insights into the mechanism of non-climacteric behaviour and enrichment of carotenoids.</title>
        <authorList>
            <person name="Wang J."/>
        </authorList>
    </citation>
    <scope>NUCLEOTIDE SEQUENCE</scope>
    <source>
        <tissue evidence="2">Leaf</tissue>
    </source>
</reference>
<evidence type="ECO:0000256" key="1">
    <source>
        <dbReference type="SAM" id="MobiDB-lite"/>
    </source>
</evidence>
<sequence length="152" mass="16597">DQEAAPVPAGDSGGADPQVSEEHGAPHPQDPPLHGFLLNSYPSFHSSQIPPLSFVARPITVKFMTIPPNHHLSAAVRWDHGCRRCRHQVQILPAGVRLKLRSIAPLLQSSLFYNDFAAAERRSEEDRKDGGLPARIPQSSIASSHRPLAKLP</sequence>
<feature type="non-terminal residue" evidence="2">
    <location>
        <position position="1"/>
    </location>
</feature>
<evidence type="ECO:0000313" key="3">
    <source>
        <dbReference type="Proteomes" id="UP001055439"/>
    </source>
</evidence>
<proteinExistence type="predicted"/>
<organism evidence="2 3">
    <name type="scientific">Musa troglodytarum</name>
    <name type="common">fe'i banana</name>
    <dbReference type="NCBI Taxonomy" id="320322"/>
    <lineage>
        <taxon>Eukaryota</taxon>
        <taxon>Viridiplantae</taxon>
        <taxon>Streptophyta</taxon>
        <taxon>Embryophyta</taxon>
        <taxon>Tracheophyta</taxon>
        <taxon>Spermatophyta</taxon>
        <taxon>Magnoliopsida</taxon>
        <taxon>Liliopsida</taxon>
        <taxon>Zingiberales</taxon>
        <taxon>Musaceae</taxon>
        <taxon>Musa</taxon>
    </lineage>
</organism>
<keyword evidence="3" id="KW-1185">Reference proteome</keyword>
<name>A0A9E7JL25_9LILI</name>
<evidence type="ECO:0000313" key="2">
    <source>
        <dbReference type="EMBL" id="URD84674.1"/>
    </source>
</evidence>
<feature type="region of interest" description="Disordered" evidence="1">
    <location>
        <begin position="1"/>
        <end position="37"/>
    </location>
</feature>
<dbReference type="EMBL" id="CP097503">
    <property type="protein sequence ID" value="URD84674.1"/>
    <property type="molecule type" value="Genomic_DNA"/>
</dbReference>
<dbReference type="AlphaFoldDB" id="A0A9E7JL25"/>
<gene>
    <name evidence="2" type="ORF">MUK42_19307</name>
</gene>
<feature type="region of interest" description="Disordered" evidence="1">
    <location>
        <begin position="122"/>
        <end position="152"/>
    </location>
</feature>
<accession>A0A9E7JL25</accession>